<dbReference type="OrthoDB" id="10031169at2759"/>
<sequence>MGAMENWGLVTFRKSSLLYNNKTDSTGSKLLVADTVSHEIAHMWFGNLVTMKWWNDLWLNEGFATWAATMAIHNLPKNLIDFDVWTNFINQDFEYGMEYDALQVSHPIAVEVNNPNEINQIFDQISYNKGASIIRMLEKYTKHENFRKGIQRYMNAFSYSNATSTDLFKFQDNPNIVINMVNSWINQEGFPLITVKETSDSLELTQSRFLTGNKNDDKKIWIIPLTIQFYGDEPQDYFFNEKTIKVPKKMKFIK</sequence>
<dbReference type="Proteomes" id="UP000053780">
    <property type="component" value="Unassembled WGS sequence"/>
</dbReference>
<evidence type="ECO:0000256" key="3">
    <source>
        <dbReference type="ARBA" id="ARBA00022438"/>
    </source>
</evidence>
<dbReference type="Pfam" id="PF01433">
    <property type="entry name" value="Peptidase_M1"/>
    <property type="match status" value="1"/>
</dbReference>
<evidence type="ECO:0000256" key="8">
    <source>
        <dbReference type="ARBA" id="ARBA00023049"/>
    </source>
</evidence>
<keyword evidence="4" id="KW-0645">Protease</keyword>
<dbReference type="HOGENOM" id="CLU_067483_1_0_1"/>
<dbReference type="InterPro" id="IPR027268">
    <property type="entry name" value="Peptidase_M4/M1_CTD_sf"/>
</dbReference>
<dbReference type="InterPro" id="IPR014782">
    <property type="entry name" value="Peptidase_M1_dom"/>
</dbReference>
<evidence type="ECO:0000256" key="2">
    <source>
        <dbReference type="ARBA" id="ARBA00010136"/>
    </source>
</evidence>
<dbReference type="AlphaFoldDB" id="T0MLR6"/>
<dbReference type="GO" id="GO:0043171">
    <property type="term" value="P:peptide catabolic process"/>
    <property type="evidence" value="ECO:0007669"/>
    <property type="project" value="TreeGrafter"/>
</dbReference>
<comment type="similarity">
    <text evidence="2">Belongs to the peptidase M1 family.</text>
</comment>
<evidence type="ECO:0000256" key="4">
    <source>
        <dbReference type="ARBA" id="ARBA00022670"/>
    </source>
</evidence>
<evidence type="ECO:0000256" key="6">
    <source>
        <dbReference type="ARBA" id="ARBA00022801"/>
    </source>
</evidence>
<dbReference type="GO" id="GO:0005615">
    <property type="term" value="C:extracellular space"/>
    <property type="evidence" value="ECO:0007669"/>
    <property type="project" value="TreeGrafter"/>
</dbReference>
<comment type="cofactor">
    <cofactor evidence="1">
        <name>Zn(2+)</name>
        <dbReference type="ChEBI" id="CHEBI:29105"/>
    </cofactor>
</comment>
<evidence type="ECO:0000256" key="1">
    <source>
        <dbReference type="ARBA" id="ARBA00001947"/>
    </source>
</evidence>
<dbReference type="EMBL" id="KE647058">
    <property type="protein sequence ID" value="EQB61940.1"/>
    <property type="molecule type" value="Genomic_DNA"/>
</dbReference>
<evidence type="ECO:0000313" key="11">
    <source>
        <dbReference type="Proteomes" id="UP000053780"/>
    </source>
</evidence>
<dbReference type="GO" id="GO:0016020">
    <property type="term" value="C:membrane"/>
    <property type="evidence" value="ECO:0007669"/>
    <property type="project" value="TreeGrafter"/>
</dbReference>
<dbReference type="PANTHER" id="PTHR11533">
    <property type="entry name" value="PROTEASE M1 ZINC METALLOPROTEASE"/>
    <property type="match status" value="1"/>
</dbReference>
<dbReference type="InterPro" id="IPR050344">
    <property type="entry name" value="Peptidase_M1_aminopeptidases"/>
</dbReference>
<accession>T0MLR6</accession>
<evidence type="ECO:0000259" key="9">
    <source>
        <dbReference type="Pfam" id="PF01433"/>
    </source>
</evidence>
<name>T0MLR6_9MICR</name>
<dbReference type="PANTHER" id="PTHR11533:SF174">
    <property type="entry name" value="PUROMYCIN-SENSITIVE AMINOPEPTIDASE-RELATED"/>
    <property type="match status" value="1"/>
</dbReference>
<evidence type="ECO:0000313" key="10">
    <source>
        <dbReference type="EMBL" id="EQB61940.1"/>
    </source>
</evidence>
<gene>
    <name evidence="10" type="ORF">NAPIS_ORF00467</name>
</gene>
<dbReference type="SUPFAM" id="SSF55486">
    <property type="entry name" value="Metalloproteases ('zincins'), catalytic domain"/>
    <property type="match status" value="1"/>
</dbReference>
<proteinExistence type="inferred from homology"/>
<dbReference type="GO" id="GO:0042277">
    <property type="term" value="F:peptide binding"/>
    <property type="evidence" value="ECO:0007669"/>
    <property type="project" value="TreeGrafter"/>
</dbReference>
<dbReference type="InterPro" id="IPR001930">
    <property type="entry name" value="Peptidase_M1"/>
</dbReference>
<dbReference type="GO" id="GO:0005737">
    <property type="term" value="C:cytoplasm"/>
    <property type="evidence" value="ECO:0007669"/>
    <property type="project" value="TreeGrafter"/>
</dbReference>
<protein>
    <submittedName>
        <fullName evidence="10">Peptidase m1 membrane alanine aminopeptidase</fullName>
    </submittedName>
</protein>
<reference evidence="10 11" key="1">
    <citation type="journal article" date="2013" name="BMC Genomics">
        <title>Genome sequencing and comparative genomics of honey bee microsporidia, Nosema apis reveal novel insights into host-parasite interactions.</title>
        <authorList>
            <person name="Chen Yp."/>
            <person name="Pettis J.S."/>
            <person name="Zhao Y."/>
            <person name="Liu X."/>
            <person name="Tallon L.J."/>
            <person name="Sadzewicz L.D."/>
            <person name="Li R."/>
            <person name="Zheng H."/>
            <person name="Huang S."/>
            <person name="Zhang X."/>
            <person name="Hamilton M.C."/>
            <person name="Pernal S.F."/>
            <person name="Melathopoulos A.P."/>
            <person name="Yan X."/>
            <person name="Evans J.D."/>
        </authorList>
    </citation>
    <scope>NUCLEOTIDE SEQUENCE [LARGE SCALE GENOMIC DNA]</scope>
    <source>
        <strain evidence="10 11">BRL 01</strain>
    </source>
</reference>
<dbReference type="Gene3D" id="2.60.40.1910">
    <property type="match status" value="1"/>
</dbReference>
<dbReference type="GO" id="GO:0006508">
    <property type="term" value="P:proteolysis"/>
    <property type="evidence" value="ECO:0007669"/>
    <property type="project" value="UniProtKB-KW"/>
</dbReference>
<keyword evidence="11" id="KW-1185">Reference proteome</keyword>
<dbReference type="PRINTS" id="PR00756">
    <property type="entry name" value="ALADIPTASE"/>
</dbReference>
<keyword evidence="6" id="KW-0378">Hydrolase</keyword>
<evidence type="ECO:0000256" key="5">
    <source>
        <dbReference type="ARBA" id="ARBA00022723"/>
    </source>
</evidence>
<keyword evidence="7" id="KW-0862">Zinc</keyword>
<dbReference type="VEuPathDB" id="MicrosporidiaDB:NAPIS_ORF00467"/>
<dbReference type="FunFam" id="1.10.390.10:FF:000006">
    <property type="entry name" value="Puromycin-sensitive aminopeptidase"/>
    <property type="match status" value="1"/>
</dbReference>
<dbReference type="GO" id="GO:0070006">
    <property type="term" value="F:metalloaminopeptidase activity"/>
    <property type="evidence" value="ECO:0007669"/>
    <property type="project" value="TreeGrafter"/>
</dbReference>
<feature type="domain" description="Peptidase M1 membrane alanine aminopeptidase" evidence="9">
    <location>
        <begin position="1"/>
        <end position="184"/>
    </location>
</feature>
<organism evidence="10 11">
    <name type="scientific">Vairimorpha apis BRL 01</name>
    <dbReference type="NCBI Taxonomy" id="1037528"/>
    <lineage>
        <taxon>Eukaryota</taxon>
        <taxon>Fungi</taxon>
        <taxon>Fungi incertae sedis</taxon>
        <taxon>Microsporidia</taxon>
        <taxon>Nosematidae</taxon>
        <taxon>Vairimorpha</taxon>
    </lineage>
</organism>
<dbReference type="GO" id="GO:0008270">
    <property type="term" value="F:zinc ion binding"/>
    <property type="evidence" value="ECO:0007669"/>
    <property type="project" value="InterPro"/>
</dbReference>
<evidence type="ECO:0000256" key="7">
    <source>
        <dbReference type="ARBA" id="ARBA00022833"/>
    </source>
</evidence>
<dbReference type="Gene3D" id="1.10.390.10">
    <property type="entry name" value="Neutral Protease Domain 2"/>
    <property type="match status" value="1"/>
</dbReference>
<keyword evidence="3 10" id="KW-0031">Aminopeptidase</keyword>
<keyword evidence="5" id="KW-0479">Metal-binding</keyword>
<keyword evidence="8" id="KW-0482">Metalloprotease</keyword>